<dbReference type="CDD" id="cd12186">
    <property type="entry name" value="LDH"/>
    <property type="match status" value="1"/>
</dbReference>
<dbReference type="PANTHER" id="PTHR43026:SF1">
    <property type="entry name" value="2-HYDROXYACID DEHYDROGENASE HOMOLOG 1-RELATED"/>
    <property type="match status" value="1"/>
</dbReference>
<dbReference type="GO" id="GO:0004617">
    <property type="term" value="F:phosphoglycerate dehydrogenase activity"/>
    <property type="evidence" value="ECO:0007669"/>
    <property type="project" value="UniProtKB-ARBA"/>
</dbReference>
<dbReference type="Pfam" id="PF00389">
    <property type="entry name" value="2-Hacid_dh"/>
    <property type="match status" value="1"/>
</dbReference>
<dbReference type="Proteomes" id="UP000033558">
    <property type="component" value="Unassembled WGS sequence"/>
</dbReference>
<sequence length="328" mass="35593">MKIICFSVLPVEKPYIEDWARKNQVEVKILSEDLTSETVDQVKGYDGVSSEGIAPVGEDVYATLEKNGIHQLAIRQVGYDNQDLAAAKKHGIVLTNVAAYSPRAIAEMGVTHALYLLRNVGLYQQRMAAGDFTFDEQTISTEIFNCTVGLIGAGHIGGASAQIYSALGARVLTYDPFYDASLEPFTTYVDLDTILTEADIISLHTPLLPSTKHIIDAAALHKMKSNALLINMARGELVDTAALITALKNKEIAGAGLDTLADEGEFFGEQQDLSTLPQDYQELQALPNVLITPHVAFFTKLAVKNSMEIALNDAKNLINGGSSRNIIH</sequence>
<dbReference type="Gene3D" id="3.40.50.720">
    <property type="entry name" value="NAD(P)-binding Rossmann-like Domain"/>
    <property type="match status" value="2"/>
</dbReference>
<evidence type="ECO:0000256" key="2">
    <source>
        <dbReference type="ARBA" id="ARBA00023002"/>
    </source>
</evidence>
<evidence type="ECO:0000259" key="5">
    <source>
        <dbReference type="Pfam" id="PF00389"/>
    </source>
</evidence>
<evidence type="ECO:0000259" key="6">
    <source>
        <dbReference type="Pfam" id="PF02826"/>
    </source>
</evidence>
<comment type="similarity">
    <text evidence="1 4">Belongs to the D-isomer specific 2-hydroxyacid dehydrogenase family.</text>
</comment>
<dbReference type="SUPFAM" id="SSF52283">
    <property type="entry name" value="Formate/glycerate dehydrogenase catalytic domain-like"/>
    <property type="match status" value="1"/>
</dbReference>
<dbReference type="InterPro" id="IPR029753">
    <property type="entry name" value="D-isomer_DH_CS"/>
</dbReference>
<gene>
    <name evidence="7" type="ORF">JG30_07480</name>
</gene>
<evidence type="ECO:0000256" key="1">
    <source>
        <dbReference type="ARBA" id="ARBA00005854"/>
    </source>
</evidence>
<dbReference type="InterPro" id="IPR058205">
    <property type="entry name" value="D-LDH-like"/>
</dbReference>
<dbReference type="OrthoDB" id="9805416at2"/>
<dbReference type="Pfam" id="PF02826">
    <property type="entry name" value="2-Hacid_dh_C"/>
    <property type="match status" value="1"/>
</dbReference>
<dbReference type="PROSITE" id="PS00670">
    <property type="entry name" value="D_2_HYDROXYACID_DH_2"/>
    <property type="match status" value="1"/>
</dbReference>
<evidence type="ECO:0000256" key="4">
    <source>
        <dbReference type="RuleBase" id="RU003719"/>
    </source>
</evidence>
<dbReference type="GO" id="GO:0047545">
    <property type="term" value="F:(S)-2-hydroxyglutarate dehydrogenase activity"/>
    <property type="evidence" value="ECO:0007669"/>
    <property type="project" value="UniProtKB-ARBA"/>
</dbReference>
<dbReference type="PROSITE" id="PS00671">
    <property type="entry name" value="D_2_HYDROXYACID_DH_3"/>
    <property type="match status" value="1"/>
</dbReference>
<dbReference type="FunFam" id="3.40.50.720:FF:000041">
    <property type="entry name" value="D-3-phosphoglycerate dehydrogenase"/>
    <property type="match status" value="1"/>
</dbReference>
<dbReference type="GO" id="GO:0006564">
    <property type="term" value="P:L-serine biosynthetic process"/>
    <property type="evidence" value="ECO:0007669"/>
    <property type="project" value="UniProtKB-ARBA"/>
</dbReference>
<keyword evidence="8" id="KW-1185">Reference proteome</keyword>
<feature type="domain" description="D-isomer specific 2-hydroxyacid dehydrogenase NAD-binding" evidence="6">
    <location>
        <begin position="111"/>
        <end position="296"/>
    </location>
</feature>
<organism evidence="7 8">
    <name type="scientific">Bombilactobacillus mellifer</name>
    <dbReference type="NCBI Taxonomy" id="1218492"/>
    <lineage>
        <taxon>Bacteria</taxon>
        <taxon>Bacillati</taxon>
        <taxon>Bacillota</taxon>
        <taxon>Bacilli</taxon>
        <taxon>Lactobacillales</taxon>
        <taxon>Lactobacillaceae</taxon>
        <taxon>Bombilactobacillus</taxon>
    </lineage>
</organism>
<evidence type="ECO:0000256" key="3">
    <source>
        <dbReference type="ARBA" id="ARBA00023027"/>
    </source>
</evidence>
<name>A0A0F4LTS4_9LACO</name>
<protein>
    <submittedName>
        <fullName evidence="7">D-lactate dehydrogenase</fullName>
    </submittedName>
</protein>
<comment type="caution">
    <text evidence="7">The sequence shown here is derived from an EMBL/GenBank/DDBJ whole genome shotgun (WGS) entry which is preliminary data.</text>
</comment>
<keyword evidence="2 4" id="KW-0560">Oxidoreductase</keyword>
<dbReference type="PATRIC" id="fig|1218492.5.peg.886"/>
<dbReference type="HOGENOM" id="CLU_019796_1_1_9"/>
<feature type="domain" description="D-isomer specific 2-hydroxyacid dehydrogenase catalytic" evidence="5">
    <location>
        <begin position="8"/>
        <end position="327"/>
    </location>
</feature>
<dbReference type="EMBL" id="JXJQ01000008">
    <property type="protein sequence ID" value="KJY61699.1"/>
    <property type="molecule type" value="Genomic_DNA"/>
</dbReference>
<dbReference type="InterPro" id="IPR006140">
    <property type="entry name" value="D-isomer_DH_NAD-bd"/>
</dbReference>
<dbReference type="AlphaFoldDB" id="A0A0F4LTS4"/>
<dbReference type="STRING" id="1218492.JG30_07480"/>
<evidence type="ECO:0000313" key="7">
    <source>
        <dbReference type="EMBL" id="KJY61699.1"/>
    </source>
</evidence>
<evidence type="ECO:0000313" key="8">
    <source>
        <dbReference type="Proteomes" id="UP000033558"/>
    </source>
</evidence>
<dbReference type="SUPFAM" id="SSF51735">
    <property type="entry name" value="NAD(P)-binding Rossmann-fold domains"/>
    <property type="match status" value="1"/>
</dbReference>
<dbReference type="RefSeq" id="WP_046316309.1">
    <property type="nucleotide sequence ID" value="NZ_JBHSZT010000001.1"/>
</dbReference>
<reference evidence="7 8" key="1">
    <citation type="submission" date="2015-01" db="EMBL/GenBank/DDBJ databases">
        <title>Comparative genomics of the lactic acid bacteria isolated from the honey bee gut.</title>
        <authorList>
            <person name="Ellegaard K.M."/>
            <person name="Tamarit D."/>
            <person name="Javelind E."/>
            <person name="Olofsson T."/>
            <person name="Andersson S.G."/>
            <person name="Vasquez A."/>
        </authorList>
    </citation>
    <scope>NUCLEOTIDE SEQUENCE [LARGE SCALE GENOMIC DNA]</scope>
    <source>
        <strain evidence="7 8">Bin4</strain>
    </source>
</reference>
<dbReference type="InterPro" id="IPR006139">
    <property type="entry name" value="D-isomer_2_OHA_DH_cat_dom"/>
</dbReference>
<dbReference type="PANTHER" id="PTHR43026">
    <property type="entry name" value="2-HYDROXYACID DEHYDROGENASE HOMOLOG 1-RELATED"/>
    <property type="match status" value="1"/>
</dbReference>
<keyword evidence="3" id="KW-0520">NAD</keyword>
<accession>A0A0F4LTS4</accession>
<dbReference type="InterPro" id="IPR036291">
    <property type="entry name" value="NAD(P)-bd_dom_sf"/>
</dbReference>
<dbReference type="GO" id="GO:0051287">
    <property type="term" value="F:NAD binding"/>
    <property type="evidence" value="ECO:0007669"/>
    <property type="project" value="InterPro"/>
</dbReference>
<proteinExistence type="inferred from homology"/>
<dbReference type="GO" id="GO:0008720">
    <property type="term" value="F:D-lactate dehydrogenase (NAD+) activity"/>
    <property type="evidence" value="ECO:0007669"/>
    <property type="project" value="TreeGrafter"/>
</dbReference>